<feature type="non-terminal residue" evidence="2">
    <location>
        <position position="171"/>
    </location>
</feature>
<evidence type="ECO:0000313" key="3">
    <source>
        <dbReference type="Proteomes" id="UP001165082"/>
    </source>
</evidence>
<feature type="compositionally biased region" description="Acidic residues" evidence="1">
    <location>
        <begin position="98"/>
        <end position="109"/>
    </location>
</feature>
<gene>
    <name evidence="2" type="ORF">TrRE_jg4620</name>
</gene>
<feature type="region of interest" description="Disordered" evidence="1">
    <location>
        <begin position="61"/>
        <end position="153"/>
    </location>
</feature>
<protein>
    <submittedName>
        <fullName evidence="2">Uncharacterized protein</fullName>
    </submittedName>
</protein>
<keyword evidence="3" id="KW-1185">Reference proteome</keyword>
<reference evidence="2" key="1">
    <citation type="submission" date="2022-07" db="EMBL/GenBank/DDBJ databases">
        <title>Genome analysis of Parmales, a sister group of diatoms, reveals the evolutionary specialization of diatoms from phago-mixotrophs to photoautotrophs.</title>
        <authorList>
            <person name="Ban H."/>
            <person name="Sato S."/>
            <person name="Yoshikawa S."/>
            <person name="Kazumasa Y."/>
            <person name="Nakamura Y."/>
            <person name="Ichinomiya M."/>
            <person name="Saitoh K."/>
            <person name="Sato N."/>
            <person name="Blanc-Mathieu R."/>
            <person name="Endo H."/>
            <person name="Kuwata A."/>
            <person name="Ogata H."/>
        </authorList>
    </citation>
    <scope>NUCLEOTIDE SEQUENCE</scope>
</reference>
<dbReference type="OrthoDB" id="194405at2759"/>
<evidence type="ECO:0000256" key="1">
    <source>
        <dbReference type="SAM" id="MobiDB-lite"/>
    </source>
</evidence>
<feature type="compositionally biased region" description="Polar residues" evidence="1">
    <location>
        <begin position="61"/>
        <end position="70"/>
    </location>
</feature>
<dbReference type="EMBL" id="BRXZ01002259">
    <property type="protein sequence ID" value="GMH58327.1"/>
    <property type="molecule type" value="Genomic_DNA"/>
</dbReference>
<accession>A0A9W6ZVX1</accession>
<name>A0A9W6ZVX1_9STRA</name>
<dbReference type="AlphaFoldDB" id="A0A9W6ZVX1"/>
<organism evidence="2 3">
    <name type="scientific">Triparma retinervis</name>
    <dbReference type="NCBI Taxonomy" id="2557542"/>
    <lineage>
        <taxon>Eukaryota</taxon>
        <taxon>Sar</taxon>
        <taxon>Stramenopiles</taxon>
        <taxon>Ochrophyta</taxon>
        <taxon>Bolidophyceae</taxon>
        <taxon>Parmales</taxon>
        <taxon>Triparmaceae</taxon>
        <taxon>Triparma</taxon>
    </lineage>
</organism>
<proteinExistence type="predicted"/>
<sequence length="171" mass="19014">MFGDTFGTKSDYVKGLEYQMRRAYMGDDPGEVVSTPPDTMFLSRDQARKIHTNPEIEAANLNNVLSFNSPTKKKKKKKKKKKSSPKGAKKHAFFVSDDVSDYESDSSEEEPQKNPMAALLAGRMATSPTSKKQLLKETAKRNAERKAAREQLKDAPALADIWELVSEAGVS</sequence>
<comment type="caution">
    <text evidence="2">The sequence shown here is derived from an EMBL/GenBank/DDBJ whole genome shotgun (WGS) entry which is preliminary data.</text>
</comment>
<feature type="compositionally biased region" description="Basic and acidic residues" evidence="1">
    <location>
        <begin position="134"/>
        <end position="153"/>
    </location>
</feature>
<dbReference type="Proteomes" id="UP001165082">
    <property type="component" value="Unassembled WGS sequence"/>
</dbReference>
<evidence type="ECO:0000313" key="2">
    <source>
        <dbReference type="EMBL" id="GMH58327.1"/>
    </source>
</evidence>
<feature type="compositionally biased region" description="Basic residues" evidence="1">
    <location>
        <begin position="71"/>
        <end position="92"/>
    </location>
</feature>